<dbReference type="SUPFAM" id="SSF47729">
    <property type="entry name" value="IHF-like DNA-binding proteins"/>
    <property type="match status" value="1"/>
</dbReference>
<keyword evidence="2" id="KW-0226">DNA condensation</keyword>
<dbReference type="GO" id="GO:0003677">
    <property type="term" value="F:DNA binding"/>
    <property type="evidence" value="ECO:0007669"/>
    <property type="project" value="UniProtKB-KW"/>
</dbReference>
<dbReference type="InterPro" id="IPR010992">
    <property type="entry name" value="IHF-like_DNA-bd_dom_sf"/>
</dbReference>
<dbReference type="GO" id="GO:0030527">
    <property type="term" value="F:structural constituent of chromatin"/>
    <property type="evidence" value="ECO:0007669"/>
    <property type="project" value="InterPro"/>
</dbReference>
<organism evidence="5 6">
    <name type="scientific">Rhizosphaericola mali</name>
    <dbReference type="NCBI Taxonomy" id="2545455"/>
    <lineage>
        <taxon>Bacteria</taxon>
        <taxon>Pseudomonadati</taxon>
        <taxon>Bacteroidota</taxon>
        <taxon>Chitinophagia</taxon>
        <taxon>Chitinophagales</taxon>
        <taxon>Chitinophagaceae</taxon>
        <taxon>Rhizosphaericola</taxon>
    </lineage>
</organism>
<dbReference type="KEGG" id="arac:E0W69_005855"/>
<evidence type="ECO:0000256" key="1">
    <source>
        <dbReference type="ARBA" id="ARBA00010529"/>
    </source>
</evidence>
<dbReference type="InterPro" id="IPR000119">
    <property type="entry name" value="Hist_DNA-bd"/>
</dbReference>
<dbReference type="Gene3D" id="4.10.520.10">
    <property type="entry name" value="IHF-like DNA-binding proteins"/>
    <property type="match status" value="1"/>
</dbReference>
<dbReference type="EMBL" id="CP044016">
    <property type="protein sequence ID" value="QES88211.1"/>
    <property type="molecule type" value="Genomic_DNA"/>
</dbReference>
<evidence type="ECO:0000313" key="5">
    <source>
        <dbReference type="EMBL" id="QES88211.1"/>
    </source>
</evidence>
<dbReference type="AlphaFoldDB" id="A0A5P2G9K4"/>
<dbReference type="PANTHER" id="PTHR33175">
    <property type="entry name" value="DNA-BINDING PROTEIN HU"/>
    <property type="match status" value="1"/>
</dbReference>
<evidence type="ECO:0000256" key="3">
    <source>
        <dbReference type="ARBA" id="ARBA00023125"/>
    </source>
</evidence>
<name>A0A5P2G9K4_9BACT</name>
<evidence type="ECO:0000256" key="4">
    <source>
        <dbReference type="RuleBase" id="RU003939"/>
    </source>
</evidence>
<dbReference type="PRINTS" id="PR01727">
    <property type="entry name" value="DNABINDINGHU"/>
</dbReference>
<dbReference type="OrthoDB" id="9799835at2"/>
<gene>
    <name evidence="5" type="ORF">E0W69_005855</name>
</gene>
<dbReference type="GO" id="GO:0005829">
    <property type="term" value="C:cytosol"/>
    <property type="evidence" value="ECO:0007669"/>
    <property type="project" value="TreeGrafter"/>
</dbReference>
<dbReference type="RefSeq" id="WP_131329098.1">
    <property type="nucleotide sequence ID" value="NZ_CP044016.1"/>
</dbReference>
<keyword evidence="6" id="KW-1185">Reference proteome</keyword>
<dbReference type="PANTHER" id="PTHR33175:SF3">
    <property type="entry name" value="DNA-BINDING PROTEIN HU-BETA"/>
    <property type="match status" value="1"/>
</dbReference>
<accession>A0A5P2G9K4</accession>
<dbReference type="SMART" id="SM00411">
    <property type="entry name" value="BHL"/>
    <property type="match status" value="1"/>
</dbReference>
<dbReference type="CDD" id="cd13831">
    <property type="entry name" value="HU"/>
    <property type="match status" value="1"/>
</dbReference>
<dbReference type="Pfam" id="PF00216">
    <property type="entry name" value="Bac_DNA_binding"/>
    <property type="match status" value="1"/>
</dbReference>
<evidence type="ECO:0000313" key="6">
    <source>
        <dbReference type="Proteomes" id="UP000292424"/>
    </source>
</evidence>
<dbReference type="GO" id="GO:0030261">
    <property type="term" value="P:chromosome condensation"/>
    <property type="evidence" value="ECO:0007669"/>
    <property type="project" value="UniProtKB-KW"/>
</dbReference>
<sequence>MNKTELIEALASKAGTSKVAAATLLDAFTATVSDTLKKEEPVVILGFGTFSVSARSARTGRNPQTGEPLKIKATKVAKFKAGTKLAESVKKAKKKAAPKK</sequence>
<dbReference type="Proteomes" id="UP000292424">
    <property type="component" value="Chromosome"/>
</dbReference>
<dbReference type="PROSITE" id="PS00045">
    <property type="entry name" value="HISTONE_LIKE"/>
    <property type="match status" value="1"/>
</dbReference>
<protein>
    <submittedName>
        <fullName evidence="5">HU family DNA-binding protein</fullName>
    </submittedName>
</protein>
<dbReference type="InterPro" id="IPR020816">
    <property type="entry name" value="Histone-like_DNA-bd_CS"/>
</dbReference>
<reference evidence="5 6" key="1">
    <citation type="submission" date="2019-09" db="EMBL/GenBank/DDBJ databases">
        <title>Complete genome sequence of Arachidicoccus sp. B3-10 isolated from apple orchard soil.</title>
        <authorList>
            <person name="Kim H.S."/>
            <person name="Han K.-I."/>
            <person name="Suh M.K."/>
            <person name="Lee K.C."/>
            <person name="Eom M.K."/>
            <person name="Kim J.-S."/>
            <person name="Kang S.W."/>
            <person name="Sin Y."/>
            <person name="Lee J.-S."/>
        </authorList>
    </citation>
    <scope>NUCLEOTIDE SEQUENCE [LARGE SCALE GENOMIC DNA]</scope>
    <source>
        <strain evidence="5 6">B3-10</strain>
    </source>
</reference>
<comment type="similarity">
    <text evidence="1 4">Belongs to the bacterial histone-like protein family.</text>
</comment>
<keyword evidence="3 5" id="KW-0238">DNA-binding</keyword>
<proteinExistence type="inferred from homology"/>
<evidence type="ECO:0000256" key="2">
    <source>
        <dbReference type="ARBA" id="ARBA00023067"/>
    </source>
</evidence>